<proteinExistence type="predicted"/>
<evidence type="ECO:0000256" key="1">
    <source>
        <dbReference type="ARBA" id="ARBA00012417"/>
    </source>
</evidence>
<evidence type="ECO:0000256" key="5">
    <source>
        <dbReference type="ARBA" id="ARBA00022705"/>
    </source>
</evidence>
<dbReference type="Pfam" id="PF13177">
    <property type="entry name" value="DNA_pol3_delta2"/>
    <property type="match status" value="1"/>
</dbReference>
<dbReference type="NCBIfam" id="NF004047">
    <property type="entry name" value="PRK05564.1"/>
    <property type="match status" value="1"/>
</dbReference>
<evidence type="ECO:0000313" key="10">
    <source>
        <dbReference type="Proteomes" id="UP000013523"/>
    </source>
</evidence>
<dbReference type="PANTHER" id="PTHR11669:SF8">
    <property type="entry name" value="DNA POLYMERASE III SUBUNIT DELTA"/>
    <property type="match status" value="1"/>
</dbReference>
<dbReference type="KEGG" id="cpas:Clopa_0191"/>
<dbReference type="EMBL" id="CP003261">
    <property type="protein sequence ID" value="AGK95258.1"/>
    <property type="molecule type" value="Genomic_DNA"/>
</dbReference>
<name>R4JY94_CLOPA</name>
<keyword evidence="4" id="KW-0548">Nucleotidyltransferase</keyword>
<evidence type="ECO:0000259" key="8">
    <source>
        <dbReference type="Pfam" id="PF09115"/>
    </source>
</evidence>
<dbReference type="EC" id="2.7.7.7" evidence="1"/>
<dbReference type="GO" id="GO:0006261">
    <property type="term" value="P:DNA-templated DNA replication"/>
    <property type="evidence" value="ECO:0007669"/>
    <property type="project" value="TreeGrafter"/>
</dbReference>
<evidence type="ECO:0000256" key="3">
    <source>
        <dbReference type="ARBA" id="ARBA00022679"/>
    </source>
</evidence>
<dbReference type="GO" id="GO:0003887">
    <property type="term" value="F:DNA-directed DNA polymerase activity"/>
    <property type="evidence" value="ECO:0007669"/>
    <property type="project" value="UniProtKB-KW"/>
</dbReference>
<dbReference type="Gene3D" id="1.20.272.10">
    <property type="match status" value="1"/>
</dbReference>
<dbReference type="AlphaFoldDB" id="R4JY94"/>
<organism evidence="9 10">
    <name type="scientific">Clostridium pasteurianum BC1</name>
    <dbReference type="NCBI Taxonomy" id="86416"/>
    <lineage>
        <taxon>Bacteria</taxon>
        <taxon>Bacillati</taxon>
        <taxon>Bacillota</taxon>
        <taxon>Clostridia</taxon>
        <taxon>Eubacteriales</taxon>
        <taxon>Clostridiaceae</taxon>
        <taxon>Clostridium</taxon>
    </lineage>
</organism>
<dbReference type="eggNOG" id="COG0470">
    <property type="taxonomic scope" value="Bacteria"/>
</dbReference>
<feature type="domain" description="DNA polymerase III delta subunit C-terminal" evidence="8">
    <location>
        <begin position="201"/>
        <end position="315"/>
    </location>
</feature>
<dbReference type="RefSeq" id="WP_015613585.1">
    <property type="nucleotide sequence ID" value="NC_021182.1"/>
</dbReference>
<evidence type="ECO:0000256" key="2">
    <source>
        <dbReference type="ARBA" id="ARBA00014363"/>
    </source>
</evidence>
<keyword evidence="5" id="KW-0235">DNA replication</keyword>
<dbReference type="Gene3D" id="3.40.50.300">
    <property type="entry name" value="P-loop containing nucleotide triphosphate hydrolases"/>
    <property type="match status" value="1"/>
</dbReference>
<keyword evidence="10" id="KW-1185">Reference proteome</keyword>
<dbReference type="InterPro" id="IPR050238">
    <property type="entry name" value="DNA_Rep/Repair_Clamp_Loader"/>
</dbReference>
<sequence>MVKSMKFDNIIGHTDIRKNFINAIESGNFSHAHLITGEDGIGKSFVALEAAMNIIGKEIYREYADIVECRIANNRKSISVDQIRKIIEESNKKAYEGNRKVIILHDSDKMTTQAQNAFLKTIEEPPDGVFILLLCENQEKILDTIKSRCQIHKLKKLSDSEIDEFIYNKYPNILEDEKKAVKAFADGVPGRIVSFIDNDSFKEIREKLINIMMDVNNADIETFLKNEEFLTKYKDMWQEILTCLLSYVRDIIIYKETGMDELIINLDKISYIKKLTEVFSYNKLNSIIDIVNNTKSNLESNVNASMVYHIMLLNMKETKSFS</sequence>
<dbReference type="Proteomes" id="UP000013523">
    <property type="component" value="Chromosome"/>
</dbReference>
<gene>
    <name evidence="9" type="ORF">Clopa_0191</name>
</gene>
<dbReference type="PANTHER" id="PTHR11669">
    <property type="entry name" value="REPLICATION FACTOR C / DNA POLYMERASE III GAMMA-TAU SUBUNIT"/>
    <property type="match status" value="1"/>
</dbReference>
<reference evidence="9 10" key="1">
    <citation type="submission" date="2012-01" db="EMBL/GenBank/DDBJ databases">
        <title>Complete sequence of chromosome of Clostridium pasteurianum BC1.</title>
        <authorList>
            <consortium name="US DOE Joint Genome Institute"/>
            <person name="Lucas S."/>
            <person name="Han J."/>
            <person name="Lapidus A."/>
            <person name="Cheng J.-F."/>
            <person name="Goodwin L."/>
            <person name="Pitluck S."/>
            <person name="Peters L."/>
            <person name="Mikhailova N."/>
            <person name="Teshima H."/>
            <person name="Detter J.C."/>
            <person name="Han C."/>
            <person name="Tapia R."/>
            <person name="Land M."/>
            <person name="Hauser L."/>
            <person name="Kyrpides N."/>
            <person name="Ivanova N."/>
            <person name="Pagani I."/>
            <person name="Dunn J."/>
            <person name="Taghavi S."/>
            <person name="Francis A."/>
            <person name="van der Lelie D."/>
            <person name="Woyke T."/>
        </authorList>
    </citation>
    <scope>NUCLEOTIDE SEQUENCE [LARGE SCALE GENOMIC DNA]</scope>
    <source>
        <strain evidence="9 10">BC1</strain>
    </source>
</reference>
<dbReference type="GO" id="GO:0003677">
    <property type="term" value="F:DNA binding"/>
    <property type="evidence" value="ECO:0007669"/>
    <property type="project" value="InterPro"/>
</dbReference>
<dbReference type="PATRIC" id="fig|86416.3.peg.161"/>
<dbReference type="Pfam" id="PF09115">
    <property type="entry name" value="DNApol3-delta_C"/>
    <property type="match status" value="1"/>
</dbReference>
<evidence type="ECO:0000256" key="4">
    <source>
        <dbReference type="ARBA" id="ARBA00022695"/>
    </source>
</evidence>
<protein>
    <recommendedName>
        <fullName evidence="2">DNA polymerase III subunit delta'</fullName>
        <ecNumber evidence="1">2.7.7.7</ecNumber>
    </recommendedName>
</protein>
<keyword evidence="3" id="KW-0808">Transferase</keyword>
<dbReference type="HOGENOM" id="CLU_006229_4_0_9"/>
<evidence type="ECO:0000313" key="9">
    <source>
        <dbReference type="EMBL" id="AGK95258.1"/>
    </source>
</evidence>
<dbReference type="InterPro" id="IPR015199">
    <property type="entry name" value="DNA_pol_III_delta_C"/>
</dbReference>
<evidence type="ECO:0000256" key="6">
    <source>
        <dbReference type="ARBA" id="ARBA00022932"/>
    </source>
</evidence>
<dbReference type="InterPro" id="IPR027417">
    <property type="entry name" value="P-loop_NTPase"/>
</dbReference>
<evidence type="ECO:0000256" key="7">
    <source>
        <dbReference type="ARBA" id="ARBA00049244"/>
    </source>
</evidence>
<comment type="catalytic activity">
    <reaction evidence="7">
        <text>DNA(n) + a 2'-deoxyribonucleoside 5'-triphosphate = DNA(n+1) + diphosphate</text>
        <dbReference type="Rhea" id="RHEA:22508"/>
        <dbReference type="Rhea" id="RHEA-COMP:17339"/>
        <dbReference type="Rhea" id="RHEA-COMP:17340"/>
        <dbReference type="ChEBI" id="CHEBI:33019"/>
        <dbReference type="ChEBI" id="CHEBI:61560"/>
        <dbReference type="ChEBI" id="CHEBI:173112"/>
        <dbReference type="EC" id="2.7.7.7"/>
    </reaction>
</comment>
<dbReference type="GO" id="GO:0009360">
    <property type="term" value="C:DNA polymerase III complex"/>
    <property type="evidence" value="ECO:0007669"/>
    <property type="project" value="InterPro"/>
</dbReference>
<dbReference type="STRING" id="86416.Clopa_0191"/>
<dbReference type="SUPFAM" id="SSF52540">
    <property type="entry name" value="P-loop containing nucleoside triphosphate hydrolases"/>
    <property type="match status" value="1"/>
</dbReference>
<accession>R4JY94</accession>
<keyword evidence="6" id="KW-0239">DNA-directed DNA polymerase</keyword>